<gene>
    <name evidence="1" type="ORF">JKJ07_40655</name>
</gene>
<accession>A0ABS1W1L5</accession>
<sequence length="218" mass="22950">MLGLALLVLGGGVWTAYDRGMLLADSGVDACEAMRGGSTTFRTDPAEAKTMTEAEYHRAREVFADSRHDDIRDHGTKVMDIAWRISQTEDDKAALLYVQPLTTQVLGLESACADQGVFLPIKAAEPVAAETAAAPEKCAQVFRNGQVIAKGFNGTCDGATGRVQVVPALGCTDGRTLYRVASSTGARGGWGFGGAKYQAVGEATSDPAYRAAVQRCLG</sequence>
<proteinExistence type="predicted"/>
<keyword evidence="2" id="KW-1185">Reference proteome</keyword>
<name>A0ABS1W1L5_9ACTN</name>
<evidence type="ECO:0000313" key="1">
    <source>
        <dbReference type="EMBL" id="MBL7260624.1"/>
    </source>
</evidence>
<reference evidence="1 2" key="1">
    <citation type="submission" date="2021-01" db="EMBL/GenBank/DDBJ databases">
        <title>Actinoplanes sp. nov. LDG1-01 isolated from lichen.</title>
        <authorList>
            <person name="Saeng-In P."/>
            <person name="Phongsopitanun W."/>
            <person name="Kanchanasin P."/>
            <person name="Yuki M."/>
            <person name="Kudo T."/>
            <person name="Ohkuma M."/>
            <person name="Tanasupawat S."/>
        </authorList>
    </citation>
    <scope>NUCLEOTIDE SEQUENCE [LARGE SCALE GENOMIC DNA]</scope>
    <source>
        <strain evidence="1 2">LDG1-01</strain>
    </source>
</reference>
<comment type="caution">
    <text evidence="1">The sequence shown here is derived from an EMBL/GenBank/DDBJ whole genome shotgun (WGS) entry which is preliminary data.</text>
</comment>
<evidence type="ECO:0000313" key="2">
    <source>
        <dbReference type="Proteomes" id="UP000598996"/>
    </source>
</evidence>
<organism evidence="1 2">
    <name type="scientific">Paractinoplanes lichenicola</name>
    <dbReference type="NCBI Taxonomy" id="2802976"/>
    <lineage>
        <taxon>Bacteria</taxon>
        <taxon>Bacillati</taxon>
        <taxon>Actinomycetota</taxon>
        <taxon>Actinomycetes</taxon>
        <taxon>Micromonosporales</taxon>
        <taxon>Micromonosporaceae</taxon>
        <taxon>Paractinoplanes</taxon>
    </lineage>
</organism>
<protein>
    <submittedName>
        <fullName evidence="1">Uncharacterized protein</fullName>
    </submittedName>
</protein>
<dbReference type="RefSeq" id="WP_202997328.1">
    <property type="nucleotide sequence ID" value="NZ_JAENHO010000014.1"/>
</dbReference>
<dbReference type="EMBL" id="JAENHO010000014">
    <property type="protein sequence ID" value="MBL7260624.1"/>
    <property type="molecule type" value="Genomic_DNA"/>
</dbReference>
<dbReference type="Proteomes" id="UP000598996">
    <property type="component" value="Unassembled WGS sequence"/>
</dbReference>